<evidence type="ECO:0000313" key="2">
    <source>
        <dbReference type="Proteomes" id="UP001204814"/>
    </source>
</evidence>
<name>A0AAP2XQ76_9FIRM</name>
<sequence length="134" mass="15516">MYFLKLKNSILGKIYIKKKDVYFKYSANEQWTGEYWLDGKKIYTKTIYQKIGTSGDSGTITIPHNIQNIGDFSAIDFNHSFWIAGNHKWAFNSKENSEYISLIRIGNSVLYAQTSSGWSGFYGYITLRYTKTTD</sequence>
<protein>
    <submittedName>
        <fullName evidence="1">Uncharacterized protein</fullName>
    </submittedName>
</protein>
<reference evidence="1" key="1">
    <citation type="submission" date="2022-06" db="EMBL/GenBank/DDBJ databases">
        <title>Isolation of gut microbiota from human fecal samples.</title>
        <authorList>
            <person name="Pamer E.G."/>
            <person name="Barat B."/>
            <person name="Waligurski E."/>
            <person name="Medina S."/>
            <person name="Paddock L."/>
            <person name="Mostad J."/>
        </authorList>
    </citation>
    <scope>NUCLEOTIDE SEQUENCE</scope>
    <source>
        <strain evidence="1">DFI.6.24</strain>
    </source>
</reference>
<organism evidence="1 2">
    <name type="scientific">Faecalibacillus intestinalis</name>
    <dbReference type="NCBI Taxonomy" id="1982626"/>
    <lineage>
        <taxon>Bacteria</taxon>
        <taxon>Bacillati</taxon>
        <taxon>Bacillota</taxon>
        <taxon>Erysipelotrichia</taxon>
        <taxon>Erysipelotrichales</taxon>
        <taxon>Coprobacillaceae</taxon>
        <taxon>Faecalibacillus</taxon>
    </lineage>
</organism>
<dbReference type="AlphaFoldDB" id="A0AAP2XQ76"/>
<dbReference type="RefSeq" id="WP_117867823.1">
    <property type="nucleotide sequence ID" value="NZ_JAJDKX010000001.1"/>
</dbReference>
<evidence type="ECO:0000313" key="1">
    <source>
        <dbReference type="EMBL" id="MCQ5060708.1"/>
    </source>
</evidence>
<proteinExistence type="predicted"/>
<comment type="caution">
    <text evidence="1">The sequence shown here is derived from an EMBL/GenBank/DDBJ whole genome shotgun (WGS) entry which is preliminary data.</text>
</comment>
<dbReference type="Proteomes" id="UP001204814">
    <property type="component" value="Unassembled WGS sequence"/>
</dbReference>
<dbReference type="EMBL" id="JANGBO010000001">
    <property type="protein sequence ID" value="MCQ5060708.1"/>
    <property type="molecule type" value="Genomic_DNA"/>
</dbReference>
<accession>A0AAP2XQ76</accession>
<gene>
    <name evidence="1" type="ORF">NE542_02500</name>
</gene>